<dbReference type="EMBL" id="GBXM01069434">
    <property type="protein sequence ID" value="JAH39143.1"/>
    <property type="molecule type" value="Transcribed_RNA"/>
</dbReference>
<sequence>MEIFKMARVQ</sequence>
<accession>A0A0E9SF42</accession>
<evidence type="ECO:0000313" key="1">
    <source>
        <dbReference type="EMBL" id="JAH39143.1"/>
    </source>
</evidence>
<protein>
    <submittedName>
        <fullName evidence="1">Uncharacterized protein</fullName>
    </submittedName>
</protein>
<name>A0A0E9SF42_ANGAN</name>
<proteinExistence type="predicted"/>
<reference evidence="1" key="2">
    <citation type="journal article" date="2015" name="Fish Shellfish Immunol.">
        <title>Early steps in the European eel (Anguilla anguilla)-Vibrio vulnificus interaction in the gills: Role of the RtxA13 toxin.</title>
        <authorList>
            <person name="Callol A."/>
            <person name="Pajuelo D."/>
            <person name="Ebbesson L."/>
            <person name="Teles M."/>
            <person name="MacKenzie S."/>
            <person name="Amaro C."/>
        </authorList>
    </citation>
    <scope>NUCLEOTIDE SEQUENCE</scope>
</reference>
<reference evidence="1" key="1">
    <citation type="submission" date="2014-11" db="EMBL/GenBank/DDBJ databases">
        <authorList>
            <person name="Amaro Gonzalez C."/>
        </authorList>
    </citation>
    <scope>NUCLEOTIDE SEQUENCE</scope>
</reference>
<organism evidence="1">
    <name type="scientific">Anguilla anguilla</name>
    <name type="common">European freshwater eel</name>
    <name type="synonym">Muraena anguilla</name>
    <dbReference type="NCBI Taxonomy" id="7936"/>
    <lineage>
        <taxon>Eukaryota</taxon>
        <taxon>Metazoa</taxon>
        <taxon>Chordata</taxon>
        <taxon>Craniata</taxon>
        <taxon>Vertebrata</taxon>
        <taxon>Euteleostomi</taxon>
        <taxon>Actinopterygii</taxon>
        <taxon>Neopterygii</taxon>
        <taxon>Teleostei</taxon>
        <taxon>Anguilliformes</taxon>
        <taxon>Anguillidae</taxon>
        <taxon>Anguilla</taxon>
    </lineage>
</organism>